<evidence type="ECO:0000256" key="1">
    <source>
        <dbReference type="SAM" id="MobiDB-lite"/>
    </source>
</evidence>
<evidence type="ECO:0000313" key="3">
    <source>
        <dbReference type="EMBL" id="KAI1880132.1"/>
    </source>
</evidence>
<dbReference type="SUPFAM" id="SSF56112">
    <property type="entry name" value="Protein kinase-like (PK-like)"/>
    <property type="match status" value="1"/>
</dbReference>
<dbReference type="InterPro" id="IPR011009">
    <property type="entry name" value="Kinase-like_dom_sf"/>
</dbReference>
<protein>
    <recommendedName>
        <fullName evidence="2">Aminoglycoside phosphotransferase domain-containing protein</fullName>
    </recommendedName>
</protein>
<dbReference type="Proteomes" id="UP000829685">
    <property type="component" value="Unassembled WGS sequence"/>
</dbReference>
<dbReference type="InterPro" id="IPR051678">
    <property type="entry name" value="AGP_Transferase"/>
</dbReference>
<evidence type="ECO:0000313" key="4">
    <source>
        <dbReference type="Proteomes" id="UP000829685"/>
    </source>
</evidence>
<feature type="domain" description="Aminoglycoside phosphotransferase" evidence="2">
    <location>
        <begin position="201"/>
        <end position="431"/>
    </location>
</feature>
<comment type="caution">
    <text evidence="3">The sequence shown here is derived from an EMBL/GenBank/DDBJ whole genome shotgun (WGS) entry which is preliminary data.</text>
</comment>
<dbReference type="AlphaFoldDB" id="A0A9P9WVY3"/>
<keyword evidence="4" id="KW-1185">Reference proteome</keyword>
<organism evidence="3 4">
    <name type="scientific">Neoarthrinium moseri</name>
    <dbReference type="NCBI Taxonomy" id="1658444"/>
    <lineage>
        <taxon>Eukaryota</taxon>
        <taxon>Fungi</taxon>
        <taxon>Dikarya</taxon>
        <taxon>Ascomycota</taxon>
        <taxon>Pezizomycotina</taxon>
        <taxon>Sordariomycetes</taxon>
        <taxon>Xylariomycetidae</taxon>
        <taxon>Amphisphaeriales</taxon>
        <taxon>Apiosporaceae</taxon>
        <taxon>Neoarthrinium</taxon>
    </lineage>
</organism>
<dbReference type="EMBL" id="JAFIMR010000003">
    <property type="protein sequence ID" value="KAI1880132.1"/>
    <property type="molecule type" value="Genomic_DNA"/>
</dbReference>
<proteinExistence type="predicted"/>
<feature type="region of interest" description="Disordered" evidence="1">
    <location>
        <begin position="1"/>
        <end position="158"/>
    </location>
</feature>
<name>A0A9P9WVY3_9PEZI</name>
<feature type="compositionally biased region" description="Low complexity" evidence="1">
    <location>
        <begin position="103"/>
        <end position="112"/>
    </location>
</feature>
<feature type="compositionally biased region" description="Pro residues" evidence="1">
    <location>
        <begin position="29"/>
        <end position="40"/>
    </location>
</feature>
<gene>
    <name evidence="3" type="ORF">JX265_001753</name>
</gene>
<dbReference type="Gene3D" id="3.90.1200.10">
    <property type="match status" value="1"/>
</dbReference>
<sequence>MPPSKSSKPTPYPLPPQNTPSDEPDAWTDPPPRAPSPPSVAPVIRILAPTPESEGLVPLGLRRRPRSRASTTTMTMQPASQPWTDELVKKTINTESAFDDDSSSSSASSRCPSPSPPSSDLDGEPEDYWPQTVGSLPSRSPGRSASTSSTPPDGTATGHCAVCNAGPAARGRQSSYRGHIKLLSTSRTAPQAVWALGGKSVLKEREGDRGQLAYEARNLAFARAAVSSGTVAVAVPEVLASWREGALDKNEEERSGDGGGGDAAFLLMSRVPGHTLAAAWAGLGPEERSGVARAVAGWLREMRKITSDAVAGVDGGPLMNTGAFFGWQHDEPVGPYVSDQAVWDTVARTLDAREVPPLEGIRYREETRLLKDRVPRMGPYVFTHGDLTASNIIVKDGKFGGLVDFAASGFYPVWWEWVHTHDVDDAVDMEWKMELRKYMDCGIPGLDFKKALEWYNYWGHLRSSRPFSNKTLESKRDLGELDRN</sequence>
<reference evidence="3" key="1">
    <citation type="submission" date="2021-03" db="EMBL/GenBank/DDBJ databases">
        <title>Revisited historic fungal species revealed as producer of novel bioactive compounds through whole genome sequencing and comparative genomics.</title>
        <authorList>
            <person name="Vignolle G.A."/>
            <person name="Hochenegger N."/>
            <person name="Mach R.L."/>
            <person name="Mach-Aigner A.R."/>
            <person name="Javad Rahimi M."/>
            <person name="Salim K.A."/>
            <person name="Chan C.M."/>
            <person name="Lim L.B.L."/>
            <person name="Cai F."/>
            <person name="Druzhinina I.S."/>
            <person name="U'Ren J.M."/>
            <person name="Derntl C."/>
        </authorList>
    </citation>
    <scope>NUCLEOTIDE SEQUENCE</scope>
    <source>
        <strain evidence="3">TUCIM 5799</strain>
    </source>
</reference>
<accession>A0A9P9WVY3</accession>
<feature type="compositionally biased region" description="Low complexity" evidence="1">
    <location>
        <begin position="137"/>
        <end position="152"/>
    </location>
</feature>
<dbReference type="PANTHER" id="PTHR21310:SF15">
    <property type="entry name" value="AMINOGLYCOSIDE PHOSPHOTRANSFERASE DOMAIN-CONTAINING PROTEIN"/>
    <property type="match status" value="1"/>
</dbReference>
<dbReference type="Pfam" id="PF01636">
    <property type="entry name" value="APH"/>
    <property type="match status" value="1"/>
</dbReference>
<evidence type="ECO:0000259" key="2">
    <source>
        <dbReference type="Pfam" id="PF01636"/>
    </source>
</evidence>
<dbReference type="InterPro" id="IPR002575">
    <property type="entry name" value="Aminoglycoside_PTrfase"/>
</dbReference>
<dbReference type="PANTHER" id="PTHR21310">
    <property type="entry name" value="AMINOGLYCOSIDE PHOSPHOTRANSFERASE-RELATED-RELATED"/>
    <property type="match status" value="1"/>
</dbReference>